<dbReference type="STRING" id="41875.K8EF72"/>
<name>K8EF72_9CHLO</name>
<dbReference type="RefSeq" id="XP_007513081.1">
    <property type="nucleotide sequence ID" value="XM_007513019.1"/>
</dbReference>
<evidence type="ECO:0000256" key="4">
    <source>
        <dbReference type="ARBA" id="ARBA00023163"/>
    </source>
</evidence>
<dbReference type="InterPro" id="IPR017930">
    <property type="entry name" value="Myb_dom"/>
</dbReference>
<dbReference type="SUPFAM" id="SSF46689">
    <property type="entry name" value="Homeodomain-like"/>
    <property type="match status" value="1"/>
</dbReference>
<comment type="subcellular location">
    <subcellularLocation>
        <location evidence="1">Nucleus</location>
    </subcellularLocation>
</comment>
<dbReference type="PROSITE" id="PS50090">
    <property type="entry name" value="MYB_LIKE"/>
    <property type="match status" value="1"/>
</dbReference>
<evidence type="ECO:0000259" key="9">
    <source>
        <dbReference type="PROSITE" id="PS51294"/>
    </source>
</evidence>
<dbReference type="GeneID" id="19015745"/>
<feature type="compositionally biased region" description="Basic and acidic residues" evidence="6">
    <location>
        <begin position="613"/>
        <end position="626"/>
    </location>
</feature>
<reference evidence="10 11" key="1">
    <citation type="submission" date="2011-10" db="EMBL/GenBank/DDBJ databases">
        <authorList>
            <person name="Genoscope - CEA"/>
        </authorList>
    </citation>
    <scope>NUCLEOTIDE SEQUENCE [LARGE SCALE GENOMIC DNA]</scope>
    <source>
        <strain evidence="10 11">RCC 1105</strain>
    </source>
</reference>
<feature type="compositionally biased region" description="Polar residues" evidence="6">
    <location>
        <begin position="915"/>
        <end position="927"/>
    </location>
</feature>
<evidence type="ECO:0000259" key="7">
    <source>
        <dbReference type="PROSITE" id="PS50090"/>
    </source>
</evidence>
<evidence type="ECO:0000256" key="1">
    <source>
        <dbReference type="ARBA" id="ARBA00004123"/>
    </source>
</evidence>
<gene>
    <name evidence="10" type="ORF">Bathy05g02420</name>
</gene>
<feature type="domain" description="Myb-like" evidence="7">
    <location>
        <begin position="225"/>
        <end position="275"/>
    </location>
</feature>
<feature type="region of interest" description="Disordered" evidence="6">
    <location>
        <begin position="804"/>
        <end position="927"/>
    </location>
</feature>
<feature type="domain" description="HTH myb-type" evidence="9">
    <location>
        <begin position="225"/>
        <end position="279"/>
    </location>
</feature>
<dbReference type="InterPro" id="IPR006447">
    <property type="entry name" value="Myb_dom_plants"/>
</dbReference>
<sequence>MQRKVDKKKRFVWSFQIFRRDFLIQKVPLAFAPFNLRKNSRANDKRERRRQHLANARSRKKEEQNVIYIPSDSNLFVMGDSSQQQQQYALVAQMLAAQHRDQNVQNNNSAQRMMENNATAQNNNANNTNTFHPQFPFVNYNLHGQPVVVNQMSQQQQQQQYANNGKPTANGQKSVLVGATMAPSEGHFLPQNTSASGYTLGGQQQPIPTHHTVNGQTVKVRKPYTITKQRERWTEREHDRFVEALKLHGRAWRKIEEHIGTKTAVQIRSHAQKFFAKLQKEHQKNLEADQLSDVTRGGGTTEDGATATRDTQTSGEGGLTQTTTENIKDADTAKKISGNNNSKLLIQALMGKKSKSEVTGNTKEEDEAELLSNLAASGDKPATVKRTSSMSTGGKTTASDIPPARPKRKPSHPYPRKQSSLTEIQVRGVLPVGFVNVNNKKKGHSINNSLIDVANVEQHASASAAQALMNATSEMVRNRMIQEMQMQHLLQQQQQQRQNNKNGNNNDTTANPLLAHLAMQQEVPNPLSQLHALMAANPMFTAMNFGGGLPGMPNMAAVAANSNGGSFIPSFATMNNNNNNNNAKLTTTTTTTDANNNKSGTEEAKPTTTTTTDKTKNSEVSEDAKASLKPNSQSAFSGYVRPTTTTTTTNSNQYRQTGSAATTTTTANNINNSSNNNNDSAVMAAVQQHQQMQYWNAQMAALAAMQDPNSFAQFLQHQQMGNMAMAQQQRQQQNNIAYAAGVKSEAAAATQEKNAAGEVKTARKAQAATQTPAEATDAGKTAKMIAASRKPNAPQVPKEIELAVANKEKSPDSDKATEEEENKNADNSNKDTITNTTTTTTTTTTGRRSRRAAAVVAAEKVTKQVSGGRATRRSNNGGSGSGSGSGSRNQNQPGGNKNQGSSGSDGSDDVAQKGFETTSFRVYQQEE</sequence>
<feature type="compositionally biased region" description="Basic residues" evidence="6">
    <location>
        <begin position="405"/>
        <end position="415"/>
    </location>
</feature>
<dbReference type="PROSITE" id="PS51294">
    <property type="entry name" value="HTH_MYB"/>
    <property type="match status" value="1"/>
</dbReference>
<dbReference type="EMBL" id="FO082274">
    <property type="protein sequence ID" value="CCO16639.1"/>
    <property type="molecule type" value="Genomic_DNA"/>
</dbReference>
<evidence type="ECO:0000256" key="2">
    <source>
        <dbReference type="ARBA" id="ARBA00023015"/>
    </source>
</evidence>
<dbReference type="InterPro" id="IPR001005">
    <property type="entry name" value="SANT/Myb"/>
</dbReference>
<dbReference type="KEGG" id="bpg:Bathy05g02420"/>
<keyword evidence="5" id="KW-0539">Nucleus</keyword>
<feature type="compositionally biased region" description="Basic and acidic residues" evidence="6">
    <location>
        <begin position="804"/>
        <end position="816"/>
    </location>
</feature>
<feature type="region of interest" description="Disordered" evidence="6">
    <location>
        <begin position="578"/>
        <end position="677"/>
    </location>
</feature>
<dbReference type="PANTHER" id="PTHR12802:SF155">
    <property type="entry name" value="DEUBIQUITINASE MYSM1"/>
    <property type="match status" value="1"/>
</dbReference>
<dbReference type="GO" id="GO:0005634">
    <property type="term" value="C:nucleus"/>
    <property type="evidence" value="ECO:0007669"/>
    <property type="project" value="UniProtKB-SubCell"/>
</dbReference>
<dbReference type="InterPro" id="IPR009057">
    <property type="entry name" value="Homeodomain-like_sf"/>
</dbReference>
<dbReference type="GO" id="GO:0003677">
    <property type="term" value="F:DNA binding"/>
    <property type="evidence" value="ECO:0007669"/>
    <property type="project" value="UniProtKB-KW"/>
</dbReference>
<evidence type="ECO:0000256" key="6">
    <source>
        <dbReference type="SAM" id="MobiDB-lite"/>
    </source>
</evidence>
<dbReference type="OrthoDB" id="118550at2759"/>
<evidence type="ECO:0000313" key="11">
    <source>
        <dbReference type="Proteomes" id="UP000198341"/>
    </source>
</evidence>
<feature type="compositionally biased region" description="Low complexity" evidence="6">
    <location>
        <begin position="659"/>
        <end position="677"/>
    </location>
</feature>
<keyword evidence="11" id="KW-1185">Reference proteome</keyword>
<dbReference type="eggNOG" id="KOG0724">
    <property type="taxonomic scope" value="Eukaryota"/>
</dbReference>
<evidence type="ECO:0000256" key="5">
    <source>
        <dbReference type="ARBA" id="ARBA00023242"/>
    </source>
</evidence>
<evidence type="ECO:0000259" key="8">
    <source>
        <dbReference type="PROSITE" id="PS51293"/>
    </source>
</evidence>
<feature type="compositionally biased region" description="Low complexity" evidence="6">
    <location>
        <begin position="487"/>
        <end position="506"/>
    </location>
</feature>
<organism evidence="10 11">
    <name type="scientific">Bathycoccus prasinos</name>
    <dbReference type="NCBI Taxonomy" id="41875"/>
    <lineage>
        <taxon>Eukaryota</taxon>
        <taxon>Viridiplantae</taxon>
        <taxon>Chlorophyta</taxon>
        <taxon>Mamiellophyceae</taxon>
        <taxon>Mamiellales</taxon>
        <taxon>Bathycoccaceae</taxon>
        <taxon>Bathycoccus</taxon>
    </lineage>
</organism>
<dbReference type="Gene3D" id="1.10.10.60">
    <property type="entry name" value="Homeodomain-like"/>
    <property type="match status" value="1"/>
</dbReference>
<proteinExistence type="predicted"/>
<feature type="region of interest" description="Disordered" evidence="6">
    <location>
        <begin position="373"/>
        <end position="422"/>
    </location>
</feature>
<keyword evidence="4" id="KW-0804">Transcription</keyword>
<feature type="compositionally biased region" description="Polar residues" evidence="6">
    <location>
        <begin position="385"/>
        <end position="399"/>
    </location>
</feature>
<evidence type="ECO:0000313" key="10">
    <source>
        <dbReference type="EMBL" id="CCO16639.1"/>
    </source>
</evidence>
<feature type="compositionally biased region" description="Low complexity" evidence="6">
    <location>
        <begin position="866"/>
        <end position="876"/>
    </location>
</feature>
<dbReference type="Proteomes" id="UP000198341">
    <property type="component" value="Chromosome 5"/>
</dbReference>
<dbReference type="PANTHER" id="PTHR12802">
    <property type="entry name" value="SWI/SNF COMPLEX-RELATED"/>
    <property type="match status" value="1"/>
</dbReference>
<feature type="compositionally biased region" description="Low complexity" evidence="6">
    <location>
        <begin position="886"/>
        <end position="905"/>
    </location>
</feature>
<feature type="region of interest" description="Disordered" evidence="6">
    <location>
        <begin position="41"/>
        <end position="64"/>
    </location>
</feature>
<feature type="domain" description="SANT" evidence="8">
    <location>
        <begin position="228"/>
        <end position="283"/>
    </location>
</feature>
<dbReference type="CDD" id="cd00167">
    <property type="entry name" value="SANT"/>
    <property type="match status" value="1"/>
</dbReference>
<evidence type="ECO:0000256" key="3">
    <source>
        <dbReference type="ARBA" id="ARBA00023125"/>
    </source>
</evidence>
<dbReference type="FunFam" id="1.10.10.60:FF:000023">
    <property type="entry name" value="protein REVEILLE 6 isoform X1"/>
    <property type="match status" value="1"/>
</dbReference>
<feature type="region of interest" description="Disordered" evidence="6">
    <location>
        <begin position="754"/>
        <end position="780"/>
    </location>
</feature>
<feature type="region of interest" description="Disordered" evidence="6">
    <location>
        <begin position="288"/>
        <end position="336"/>
    </location>
</feature>
<dbReference type="NCBIfam" id="TIGR01557">
    <property type="entry name" value="myb_SHAQKYF"/>
    <property type="match status" value="1"/>
</dbReference>
<accession>K8EF72</accession>
<dbReference type="AlphaFoldDB" id="K8EF72"/>
<keyword evidence="2" id="KW-0805">Transcription regulation</keyword>
<dbReference type="Pfam" id="PF00249">
    <property type="entry name" value="Myb_DNA-binding"/>
    <property type="match status" value="1"/>
</dbReference>
<dbReference type="InterPro" id="IPR017884">
    <property type="entry name" value="SANT_dom"/>
</dbReference>
<feature type="compositionally biased region" description="Low complexity" evidence="6">
    <location>
        <begin position="302"/>
        <end position="311"/>
    </location>
</feature>
<feature type="compositionally biased region" description="Low complexity" evidence="6">
    <location>
        <begin position="754"/>
        <end position="778"/>
    </location>
</feature>
<dbReference type="PROSITE" id="PS51293">
    <property type="entry name" value="SANT"/>
    <property type="match status" value="1"/>
</dbReference>
<feature type="region of interest" description="Disordered" evidence="6">
    <location>
        <begin position="487"/>
        <end position="510"/>
    </location>
</feature>
<feature type="compositionally biased region" description="Low complexity" evidence="6">
    <location>
        <begin position="832"/>
        <end position="845"/>
    </location>
</feature>
<protein>
    <submittedName>
        <fullName evidence="10">At5g37260-like protein</fullName>
    </submittedName>
</protein>
<dbReference type="SMART" id="SM00717">
    <property type="entry name" value="SANT"/>
    <property type="match status" value="1"/>
</dbReference>
<dbReference type="GO" id="GO:0010468">
    <property type="term" value="P:regulation of gene expression"/>
    <property type="evidence" value="ECO:0007669"/>
    <property type="project" value="UniProtKB-ARBA"/>
</dbReference>
<keyword evidence="3" id="KW-0238">DNA-binding</keyword>
<feature type="compositionally biased region" description="Low complexity" evidence="6">
    <location>
        <begin position="578"/>
        <end position="597"/>
    </location>
</feature>